<dbReference type="RefSeq" id="WP_012149838.1">
    <property type="nucleotide sequence ID" value="NC_009881.1"/>
</dbReference>
<evidence type="ECO:0000313" key="2">
    <source>
        <dbReference type="Proteomes" id="UP000006830"/>
    </source>
</evidence>
<reference evidence="1" key="1">
    <citation type="submission" date="2007-09" db="EMBL/GenBank/DDBJ databases">
        <title>Complete Genome Sequence of Rickettsia akari.</title>
        <authorList>
            <person name="Madan A."/>
            <person name="Fahey J."/>
            <person name="Helton E."/>
            <person name="Ketteman M."/>
            <person name="Madan A."/>
            <person name="Rodrigues S."/>
            <person name="Sanchez A."/>
            <person name="Whiting M."/>
            <person name="Dasch G."/>
            <person name="Eremeeva M."/>
        </authorList>
    </citation>
    <scope>NUCLEOTIDE SEQUENCE</scope>
    <source>
        <strain evidence="1">Hartford</strain>
    </source>
</reference>
<dbReference type="KEGG" id="rak:A1C_04740"/>
<name>A8GP83_RICAH</name>
<dbReference type="EMBL" id="CP000847">
    <property type="protein sequence ID" value="ABV75208.1"/>
    <property type="molecule type" value="Genomic_DNA"/>
</dbReference>
<dbReference type="GO" id="GO:0016740">
    <property type="term" value="F:transferase activity"/>
    <property type="evidence" value="ECO:0007669"/>
    <property type="project" value="UniProtKB-KW"/>
</dbReference>
<keyword evidence="2" id="KW-1185">Reference proteome</keyword>
<gene>
    <name evidence="1" type="ordered locus">A1C_04740</name>
</gene>
<proteinExistence type="predicted"/>
<dbReference type="HOGENOM" id="CLU_199085_0_0_5"/>
<dbReference type="AlphaFoldDB" id="A8GP83"/>
<evidence type="ECO:0000313" key="1">
    <source>
        <dbReference type="EMBL" id="ABV75208.1"/>
    </source>
</evidence>
<organism evidence="1 2">
    <name type="scientific">Rickettsia akari (strain Hartford)</name>
    <dbReference type="NCBI Taxonomy" id="293614"/>
    <lineage>
        <taxon>Bacteria</taxon>
        <taxon>Pseudomonadati</taxon>
        <taxon>Pseudomonadota</taxon>
        <taxon>Alphaproteobacteria</taxon>
        <taxon>Rickettsiales</taxon>
        <taxon>Rickettsiaceae</taxon>
        <taxon>Rickettsieae</taxon>
        <taxon>Rickettsia</taxon>
        <taxon>spotted fever group</taxon>
    </lineage>
</organism>
<dbReference type="Proteomes" id="UP000006830">
    <property type="component" value="Chromosome"/>
</dbReference>
<accession>A8GP83</accession>
<dbReference type="STRING" id="293614.A1C_04740"/>
<protein>
    <submittedName>
        <fullName evidence="1">Acetyltransferase</fullName>
    </submittedName>
</protein>
<sequence>MPQDFEIVYAEEMDKAYSAIIWDAFNKDSREKQGLTGDLKYFSVSCLDQDKNFITGMQ</sequence>